<dbReference type="InterPro" id="IPR023214">
    <property type="entry name" value="HAD_sf"/>
</dbReference>
<dbReference type="InterPro" id="IPR023198">
    <property type="entry name" value="PGP-like_dom2"/>
</dbReference>
<comment type="caution">
    <text evidence="1">The sequence shown here is derived from an EMBL/GenBank/DDBJ whole genome shotgun (WGS) entry which is preliminary data.</text>
</comment>
<evidence type="ECO:0000313" key="1">
    <source>
        <dbReference type="EMBL" id="GAA5061640.1"/>
    </source>
</evidence>
<dbReference type="InterPro" id="IPR006439">
    <property type="entry name" value="HAD-SF_hydro_IA"/>
</dbReference>
<dbReference type="PANTHER" id="PTHR43434:SF24">
    <property type="entry name" value="HYDROLASE-RELATED"/>
    <property type="match status" value="1"/>
</dbReference>
<dbReference type="GO" id="GO:0016787">
    <property type="term" value="F:hydrolase activity"/>
    <property type="evidence" value="ECO:0007669"/>
    <property type="project" value="UniProtKB-KW"/>
</dbReference>
<dbReference type="SFLD" id="SFLDS00003">
    <property type="entry name" value="Haloacid_Dehalogenase"/>
    <property type="match status" value="1"/>
</dbReference>
<dbReference type="InterPro" id="IPR036412">
    <property type="entry name" value="HAD-like_sf"/>
</dbReference>
<accession>A0ABP9KQ16</accession>
<dbReference type="SFLD" id="SFLDG01135">
    <property type="entry name" value="C1.5.6:_HAD__Beta-PGM__Phospha"/>
    <property type="match status" value="1"/>
</dbReference>
<dbReference type="Proteomes" id="UP001500518">
    <property type="component" value="Unassembled WGS sequence"/>
</dbReference>
<organism evidence="1 2">
    <name type="scientific">Erythrobacter westpacificensis</name>
    <dbReference type="NCBI Taxonomy" id="1055231"/>
    <lineage>
        <taxon>Bacteria</taxon>
        <taxon>Pseudomonadati</taxon>
        <taxon>Pseudomonadota</taxon>
        <taxon>Alphaproteobacteria</taxon>
        <taxon>Sphingomonadales</taxon>
        <taxon>Erythrobacteraceae</taxon>
        <taxon>Erythrobacter/Porphyrobacter group</taxon>
        <taxon>Erythrobacter</taxon>
    </lineage>
</organism>
<dbReference type="Gene3D" id="3.40.50.1000">
    <property type="entry name" value="HAD superfamily/HAD-like"/>
    <property type="match status" value="1"/>
</dbReference>
<sequence>MSVRLAVFDCDGTLSDGQAGVVNAMNAAFAEVGAPAPHHSQVRRIVGLSLPQAIRRLSPDLSDDQHYAIVQAYKTAFRSARENGTLREPLFEGMADMLQRLHGRGWTLGVATGKSDRGLASTLAVHGLTRFFATTHTADRHPSKPHPAMLHAAMEDAMAEPYVTCMIGDTVFDIEMAVAANVRPIGVSWGYHEPDELLAAGAVAVADTMAELEKLIDG</sequence>
<name>A0ABP9KQ16_9SPHN</name>
<dbReference type="InterPro" id="IPR050155">
    <property type="entry name" value="HAD-like_hydrolase_sf"/>
</dbReference>
<dbReference type="InterPro" id="IPR041492">
    <property type="entry name" value="HAD_2"/>
</dbReference>
<dbReference type="PANTHER" id="PTHR43434">
    <property type="entry name" value="PHOSPHOGLYCOLATE PHOSPHATASE"/>
    <property type="match status" value="1"/>
</dbReference>
<dbReference type="Pfam" id="PF13419">
    <property type="entry name" value="HAD_2"/>
    <property type="match status" value="1"/>
</dbReference>
<dbReference type="NCBIfam" id="TIGR01549">
    <property type="entry name" value="HAD-SF-IA-v1"/>
    <property type="match status" value="1"/>
</dbReference>
<keyword evidence="1" id="KW-0378">Hydrolase</keyword>
<gene>
    <name evidence="1" type="ORF">GCM10023208_31210</name>
</gene>
<dbReference type="SFLD" id="SFLDG01129">
    <property type="entry name" value="C1.5:_HAD__Beta-PGM__Phosphata"/>
    <property type="match status" value="1"/>
</dbReference>
<dbReference type="Gene3D" id="1.10.150.240">
    <property type="entry name" value="Putative phosphatase, domain 2"/>
    <property type="match status" value="1"/>
</dbReference>
<dbReference type="SUPFAM" id="SSF56784">
    <property type="entry name" value="HAD-like"/>
    <property type="match status" value="1"/>
</dbReference>
<keyword evidence="2" id="KW-1185">Reference proteome</keyword>
<dbReference type="RefSeq" id="WP_346033930.1">
    <property type="nucleotide sequence ID" value="NZ_BAABHV010000022.1"/>
</dbReference>
<protein>
    <submittedName>
        <fullName evidence="1">HAD family hydrolase</fullName>
    </submittedName>
</protein>
<dbReference type="EMBL" id="BAABHV010000022">
    <property type="protein sequence ID" value="GAA5061640.1"/>
    <property type="molecule type" value="Genomic_DNA"/>
</dbReference>
<reference evidence="2" key="1">
    <citation type="journal article" date="2019" name="Int. J. Syst. Evol. Microbiol.">
        <title>The Global Catalogue of Microorganisms (GCM) 10K type strain sequencing project: providing services to taxonomists for standard genome sequencing and annotation.</title>
        <authorList>
            <consortium name="The Broad Institute Genomics Platform"/>
            <consortium name="The Broad Institute Genome Sequencing Center for Infectious Disease"/>
            <person name="Wu L."/>
            <person name="Ma J."/>
        </authorList>
    </citation>
    <scope>NUCLEOTIDE SEQUENCE [LARGE SCALE GENOMIC DNA]</scope>
    <source>
        <strain evidence="2">JCM 18014</strain>
    </source>
</reference>
<evidence type="ECO:0000313" key="2">
    <source>
        <dbReference type="Proteomes" id="UP001500518"/>
    </source>
</evidence>
<proteinExistence type="predicted"/>